<dbReference type="KEGG" id="emc:129344845"/>
<dbReference type="Proteomes" id="UP001190640">
    <property type="component" value="Chromosome 17"/>
</dbReference>
<dbReference type="AlphaFoldDB" id="A0AA97KM15"/>
<feature type="region of interest" description="Disordered" evidence="1">
    <location>
        <begin position="188"/>
        <end position="221"/>
    </location>
</feature>
<feature type="compositionally biased region" description="Low complexity" evidence="1">
    <location>
        <begin position="43"/>
        <end position="59"/>
    </location>
</feature>
<feature type="region of interest" description="Disordered" evidence="1">
    <location>
        <begin position="1"/>
        <end position="166"/>
    </location>
</feature>
<sequence>MAPRKGQRGAGEGGPRRGGRRPLAEGPSEGAGRAGGRPRCRSPAKSPGDGPLRGPLPGRDPGERPRRSWERRTEAPVSRRLKGAERVRPARGQPCAQQPLRGSAFLGPPSRPVPAAFPPGASLGAAARGGSLASGRCGASSAHRPRQPRRSPSRPAGPAKRAPLGPLEGFLCRPGCAEGLPGRQRRALAFPGSRPRRPGSASCRPLRWPAASGQVRRPQGAARLPCSRRALRAREAAEGSLPASRRFALSSPAETRLAVPPSVWVFAPQTVFVLRTCDTCATCHPRTSFWFTCSLDTWATCCHSGGGSGVMKTKQSETEALWHLNN</sequence>
<feature type="compositionally biased region" description="Low complexity" evidence="1">
    <location>
        <begin position="118"/>
        <end position="142"/>
    </location>
</feature>
<keyword evidence="2" id="KW-1185">Reference proteome</keyword>
<feature type="compositionally biased region" description="Low complexity" evidence="1">
    <location>
        <begin position="153"/>
        <end position="163"/>
    </location>
</feature>
<reference evidence="3" key="1">
    <citation type="submission" date="2025-08" db="UniProtKB">
        <authorList>
            <consortium name="RefSeq"/>
        </authorList>
    </citation>
    <scope>IDENTIFICATION</scope>
    <source>
        <tissue evidence="3">Blood</tissue>
    </source>
</reference>
<proteinExistence type="predicted"/>
<feature type="compositionally biased region" description="Basic and acidic residues" evidence="1">
    <location>
        <begin position="60"/>
        <end position="74"/>
    </location>
</feature>
<dbReference type="RefSeq" id="XP_054857726.1">
    <property type="nucleotide sequence ID" value="XM_055001751.1"/>
</dbReference>
<dbReference type="GeneID" id="129344845"/>
<name>A0AA97KM15_EUBMA</name>
<feature type="compositionally biased region" description="Basic residues" evidence="1">
    <location>
        <begin position="143"/>
        <end position="152"/>
    </location>
</feature>
<evidence type="ECO:0000256" key="1">
    <source>
        <dbReference type="SAM" id="MobiDB-lite"/>
    </source>
</evidence>
<gene>
    <name evidence="3" type="primary">LOC129344845</name>
</gene>
<evidence type="ECO:0000313" key="2">
    <source>
        <dbReference type="Proteomes" id="UP001190640"/>
    </source>
</evidence>
<organism evidence="2 3">
    <name type="scientific">Eublepharis macularius</name>
    <name type="common">Leopard gecko</name>
    <name type="synonym">Cyrtodactylus macularius</name>
    <dbReference type="NCBI Taxonomy" id="481883"/>
    <lineage>
        <taxon>Eukaryota</taxon>
        <taxon>Metazoa</taxon>
        <taxon>Chordata</taxon>
        <taxon>Craniata</taxon>
        <taxon>Vertebrata</taxon>
        <taxon>Euteleostomi</taxon>
        <taxon>Lepidosauria</taxon>
        <taxon>Squamata</taxon>
        <taxon>Bifurcata</taxon>
        <taxon>Gekkota</taxon>
        <taxon>Eublepharidae</taxon>
        <taxon>Eublepharinae</taxon>
        <taxon>Eublepharis</taxon>
    </lineage>
</organism>
<accession>A0AA97KM15</accession>
<evidence type="ECO:0000313" key="3">
    <source>
        <dbReference type="RefSeq" id="XP_054857726.1"/>
    </source>
</evidence>
<protein>
    <submittedName>
        <fullName evidence="3">Uncharacterized protein C10orf95-like</fullName>
    </submittedName>
</protein>